<dbReference type="PANTHER" id="PTHR43210:SF2">
    <property type="entry name" value="ATP-DEPENDENT DETHIOBIOTIN SYNTHETASE BIOD 2"/>
    <property type="match status" value="1"/>
</dbReference>
<dbReference type="OrthoDB" id="9802097at2"/>
<dbReference type="GO" id="GO:0005524">
    <property type="term" value="F:ATP binding"/>
    <property type="evidence" value="ECO:0007669"/>
    <property type="project" value="UniProtKB-UniRule"/>
</dbReference>
<dbReference type="PIRSF" id="PIRSF006755">
    <property type="entry name" value="DTB_synth"/>
    <property type="match status" value="1"/>
</dbReference>
<dbReference type="AlphaFoldDB" id="A0A4R2N872"/>
<comment type="catalytic activity">
    <reaction evidence="8">
        <text>(7R,8S)-8-amino-7-(carboxyamino)nonanoate + ATP = (4R,5S)-dethiobiotin + ADP + phosphate + H(+)</text>
        <dbReference type="Rhea" id="RHEA:63684"/>
        <dbReference type="ChEBI" id="CHEBI:15378"/>
        <dbReference type="ChEBI" id="CHEBI:30616"/>
        <dbReference type="ChEBI" id="CHEBI:43474"/>
        <dbReference type="ChEBI" id="CHEBI:149470"/>
        <dbReference type="ChEBI" id="CHEBI:149473"/>
        <dbReference type="ChEBI" id="CHEBI:456216"/>
    </reaction>
</comment>
<keyword evidence="1 9" id="KW-0963">Cytoplasm</keyword>
<reference evidence="10 11" key="1">
    <citation type="submission" date="2019-03" db="EMBL/GenBank/DDBJ databases">
        <title>Genomic Encyclopedia of Type Strains, Phase IV (KMG-IV): sequencing the most valuable type-strain genomes for metagenomic binning, comparative biology and taxonomic classification.</title>
        <authorList>
            <person name="Goeker M."/>
        </authorList>
    </citation>
    <scope>NUCLEOTIDE SEQUENCE [LARGE SCALE GENOMIC DNA]</scope>
    <source>
        <strain evidence="10 11">DSM 16380</strain>
    </source>
</reference>
<dbReference type="GO" id="GO:0042803">
    <property type="term" value="F:protein homodimerization activity"/>
    <property type="evidence" value="ECO:0007669"/>
    <property type="project" value="UniProtKB-ARBA"/>
</dbReference>
<evidence type="ECO:0000256" key="9">
    <source>
        <dbReference type="HAMAP-Rule" id="MF_00336"/>
    </source>
</evidence>
<sequence>MKGKAIFVTGIDTGIGKSVATGIYAKELMNQGYSVITQKMVETGAKKFSEDIILHRKLQGIPLTAEDYEGITCPFVYSYPCSPHLAARLENRKIDIDVVIRNTDILRKKYDYVLIEGAGGLAVPYSEELTILDYIQQQNLPVILVTSGKLGSINHTLLSLFACQYHQLRVHSVVYNLYPKTDPIICNETQYYLSNYLSKVFPNANFEVLKCYDI</sequence>
<feature type="active site" evidence="9">
    <location>
        <position position="39"/>
    </location>
</feature>
<feature type="binding site" evidence="9">
    <location>
        <position position="203"/>
    </location>
    <ligand>
        <name>ATP</name>
        <dbReference type="ChEBI" id="CHEBI:30616"/>
    </ligand>
</feature>
<feature type="binding site" evidence="9">
    <location>
        <begin position="14"/>
        <end position="19"/>
    </location>
    <ligand>
        <name>ATP</name>
        <dbReference type="ChEBI" id="CHEBI:30616"/>
    </ligand>
</feature>
<dbReference type="InterPro" id="IPR004472">
    <property type="entry name" value="DTB_synth_BioD"/>
</dbReference>
<dbReference type="Gene3D" id="3.40.50.300">
    <property type="entry name" value="P-loop containing nucleotide triphosphate hydrolases"/>
    <property type="match status" value="1"/>
</dbReference>
<dbReference type="Proteomes" id="UP000295537">
    <property type="component" value="Unassembled WGS sequence"/>
</dbReference>
<dbReference type="HAMAP" id="MF_00336">
    <property type="entry name" value="BioD"/>
    <property type="match status" value="1"/>
</dbReference>
<feature type="binding site" evidence="9">
    <location>
        <position position="51"/>
    </location>
    <ligand>
        <name>Mg(2+)</name>
        <dbReference type="ChEBI" id="CHEBI:18420"/>
    </ligand>
</feature>
<evidence type="ECO:0000256" key="2">
    <source>
        <dbReference type="ARBA" id="ARBA00022598"/>
    </source>
</evidence>
<comment type="subunit">
    <text evidence="9">Homodimer.</text>
</comment>
<keyword evidence="6 9" id="KW-0067">ATP-binding</keyword>
<dbReference type="EC" id="6.3.3.3" evidence="9"/>
<organism evidence="10 11">
    <name type="scientific">Nicoletella semolina</name>
    <dbReference type="NCBI Taxonomy" id="271160"/>
    <lineage>
        <taxon>Bacteria</taxon>
        <taxon>Pseudomonadati</taxon>
        <taxon>Pseudomonadota</taxon>
        <taxon>Gammaproteobacteria</taxon>
        <taxon>Pasteurellales</taxon>
        <taxon>Pasteurellaceae</taxon>
        <taxon>Nicoletella</taxon>
    </lineage>
</organism>
<protein>
    <recommendedName>
        <fullName evidence="9">ATP-dependent dethiobiotin synthetase BioD</fullName>
        <ecNumber evidence="9">6.3.3.3</ecNumber>
    </recommendedName>
    <alternativeName>
        <fullName evidence="9">DTB synthetase</fullName>
        <shortName evidence="9">DTBS</shortName>
    </alternativeName>
    <alternativeName>
        <fullName evidence="9">Dethiobiotin synthase</fullName>
    </alternativeName>
</protein>
<evidence type="ECO:0000256" key="1">
    <source>
        <dbReference type="ARBA" id="ARBA00022490"/>
    </source>
</evidence>
<keyword evidence="11" id="KW-1185">Reference proteome</keyword>
<dbReference type="CDD" id="cd03109">
    <property type="entry name" value="DTBS"/>
    <property type="match status" value="1"/>
</dbReference>
<comment type="pathway">
    <text evidence="9">Cofactor biosynthesis; biotin biosynthesis; biotin from 7,8-diaminononanoate: step 1/2.</text>
</comment>
<keyword evidence="7 9" id="KW-0460">Magnesium</keyword>
<keyword evidence="2 9" id="KW-0436">Ligase</keyword>
<dbReference type="Pfam" id="PF13500">
    <property type="entry name" value="AAA_26"/>
    <property type="match status" value="1"/>
</dbReference>
<evidence type="ECO:0000256" key="8">
    <source>
        <dbReference type="ARBA" id="ARBA00047386"/>
    </source>
</evidence>
<comment type="cofactor">
    <cofactor evidence="9">
        <name>Mg(2+)</name>
        <dbReference type="ChEBI" id="CHEBI:18420"/>
    </cofactor>
</comment>
<name>A0A4R2N872_9PAST</name>
<accession>A0A4R2N872</accession>
<evidence type="ECO:0000313" key="10">
    <source>
        <dbReference type="EMBL" id="TCP17160.1"/>
    </source>
</evidence>
<feature type="binding site" evidence="9">
    <location>
        <position position="116"/>
    </location>
    <ligand>
        <name>Mg(2+)</name>
        <dbReference type="ChEBI" id="CHEBI:18420"/>
    </ligand>
</feature>
<comment type="similarity">
    <text evidence="9">Belongs to the dethiobiotin synthetase family.</text>
</comment>
<dbReference type="PANTHER" id="PTHR43210">
    <property type="entry name" value="DETHIOBIOTIN SYNTHETASE"/>
    <property type="match status" value="1"/>
</dbReference>
<keyword evidence="3 9" id="KW-0479">Metal-binding</keyword>
<comment type="function">
    <text evidence="9">Catalyzes a mechanistically unusual reaction, the ATP-dependent insertion of CO2 between the N7 and N8 nitrogen atoms of 7,8-diaminopelargonic acid (DAPA, also called 7,8-diammoniononanoate) to form a ureido ring.</text>
</comment>
<evidence type="ECO:0000256" key="6">
    <source>
        <dbReference type="ARBA" id="ARBA00022840"/>
    </source>
</evidence>
<dbReference type="SUPFAM" id="SSF52540">
    <property type="entry name" value="P-loop containing nucleoside triphosphate hydrolases"/>
    <property type="match status" value="1"/>
</dbReference>
<evidence type="ECO:0000313" key="11">
    <source>
        <dbReference type="Proteomes" id="UP000295537"/>
    </source>
</evidence>
<feature type="binding site" evidence="9">
    <location>
        <position position="43"/>
    </location>
    <ligand>
        <name>substrate</name>
    </ligand>
</feature>
<keyword evidence="5 9" id="KW-0093">Biotin biosynthesis</keyword>
<keyword evidence="4 9" id="KW-0547">Nucleotide-binding</keyword>
<dbReference type="RefSeq" id="WP_132501388.1">
    <property type="nucleotide sequence ID" value="NZ_LVXA01000001.1"/>
</dbReference>
<gene>
    <name evidence="9" type="primary">bioD</name>
    <name evidence="10" type="ORF">EV693_10725</name>
</gene>
<comment type="caution">
    <text evidence="9">Lacks conserved residue(s) required for the propagation of feature annotation.</text>
</comment>
<evidence type="ECO:0000256" key="5">
    <source>
        <dbReference type="ARBA" id="ARBA00022756"/>
    </source>
</evidence>
<evidence type="ECO:0000256" key="4">
    <source>
        <dbReference type="ARBA" id="ARBA00022741"/>
    </source>
</evidence>
<comment type="caution">
    <text evidence="10">The sequence shown here is derived from an EMBL/GenBank/DDBJ whole genome shotgun (WGS) entry which is preliminary data.</text>
</comment>
<feature type="binding site" evidence="9">
    <location>
        <position position="18"/>
    </location>
    <ligand>
        <name>Mg(2+)</name>
        <dbReference type="ChEBI" id="CHEBI:18420"/>
    </ligand>
</feature>
<dbReference type="UniPathway" id="UPA00078">
    <property type="reaction ID" value="UER00161"/>
</dbReference>
<comment type="subcellular location">
    <subcellularLocation>
        <location evidence="9">Cytoplasm</location>
    </subcellularLocation>
</comment>
<dbReference type="GO" id="GO:0005829">
    <property type="term" value="C:cytosol"/>
    <property type="evidence" value="ECO:0007669"/>
    <property type="project" value="TreeGrafter"/>
</dbReference>
<dbReference type="FunFam" id="3.40.50.300:FF:000292">
    <property type="entry name" value="ATP-dependent dethiobiotin synthetase BioD"/>
    <property type="match status" value="1"/>
</dbReference>
<feature type="binding site" evidence="9">
    <location>
        <position position="51"/>
    </location>
    <ligand>
        <name>ATP</name>
        <dbReference type="ChEBI" id="CHEBI:30616"/>
    </ligand>
</feature>
<dbReference type="GO" id="GO:0004141">
    <property type="term" value="F:dethiobiotin synthase activity"/>
    <property type="evidence" value="ECO:0007669"/>
    <property type="project" value="UniProtKB-UniRule"/>
</dbReference>
<evidence type="ECO:0000256" key="7">
    <source>
        <dbReference type="ARBA" id="ARBA00022842"/>
    </source>
</evidence>
<dbReference type="GO" id="GO:0009102">
    <property type="term" value="P:biotin biosynthetic process"/>
    <property type="evidence" value="ECO:0007669"/>
    <property type="project" value="UniProtKB-UniRule"/>
</dbReference>
<dbReference type="GO" id="GO:0000287">
    <property type="term" value="F:magnesium ion binding"/>
    <property type="evidence" value="ECO:0007669"/>
    <property type="project" value="UniProtKB-UniRule"/>
</dbReference>
<dbReference type="NCBIfam" id="TIGR00347">
    <property type="entry name" value="bioD"/>
    <property type="match status" value="1"/>
</dbReference>
<comment type="catalytic activity">
    <reaction evidence="9">
        <text>(7R,8S)-7,8-diammoniononanoate + CO2 + ATP = (4R,5S)-dethiobiotin + ADP + phosphate + 3 H(+)</text>
        <dbReference type="Rhea" id="RHEA:15805"/>
        <dbReference type="ChEBI" id="CHEBI:15378"/>
        <dbReference type="ChEBI" id="CHEBI:16526"/>
        <dbReference type="ChEBI" id="CHEBI:30616"/>
        <dbReference type="ChEBI" id="CHEBI:43474"/>
        <dbReference type="ChEBI" id="CHEBI:149469"/>
        <dbReference type="ChEBI" id="CHEBI:149473"/>
        <dbReference type="ChEBI" id="CHEBI:456216"/>
        <dbReference type="EC" id="6.3.3.3"/>
    </reaction>
</comment>
<proteinExistence type="inferred from homology"/>
<feature type="binding site" evidence="9">
    <location>
        <begin position="116"/>
        <end position="119"/>
    </location>
    <ligand>
        <name>ATP</name>
        <dbReference type="ChEBI" id="CHEBI:30616"/>
    </ligand>
</feature>
<evidence type="ECO:0000256" key="3">
    <source>
        <dbReference type="ARBA" id="ARBA00022723"/>
    </source>
</evidence>
<dbReference type="InterPro" id="IPR027417">
    <property type="entry name" value="P-loop_NTPase"/>
</dbReference>
<dbReference type="EMBL" id="SLXJ01000007">
    <property type="protein sequence ID" value="TCP17160.1"/>
    <property type="molecule type" value="Genomic_DNA"/>
</dbReference>